<evidence type="ECO:0000313" key="2">
    <source>
        <dbReference type="Proteomes" id="UP000292235"/>
    </source>
</evidence>
<organism evidence="1 2">
    <name type="scientific">Streptomonospora litoralis</name>
    <dbReference type="NCBI Taxonomy" id="2498135"/>
    <lineage>
        <taxon>Bacteria</taxon>
        <taxon>Bacillati</taxon>
        <taxon>Actinomycetota</taxon>
        <taxon>Actinomycetes</taxon>
        <taxon>Streptosporangiales</taxon>
        <taxon>Nocardiopsidaceae</taxon>
        <taxon>Streptomonospora</taxon>
    </lineage>
</organism>
<gene>
    <name evidence="1" type="ORF">EKD16_00270</name>
</gene>
<name>A0A4P6PUR5_9ACTN</name>
<reference evidence="1 2" key="1">
    <citation type="submission" date="2019-02" db="EMBL/GenBank/DDBJ databases">
        <authorList>
            <person name="Khodamoradi S."/>
            <person name="Hahnke R.L."/>
            <person name="Kaempfer P."/>
            <person name="Schumann P."/>
            <person name="Rohde M."/>
            <person name="Steinert M."/>
            <person name="Luzhetskyy A."/>
            <person name="Wink J."/>
            <person name="Ruckert C."/>
        </authorList>
    </citation>
    <scope>NUCLEOTIDE SEQUENCE [LARGE SCALE GENOMIC DNA]</scope>
    <source>
        <strain evidence="1 2">M2</strain>
    </source>
</reference>
<proteinExistence type="predicted"/>
<accession>A0A4P6PUR5</accession>
<dbReference type="AlphaFoldDB" id="A0A4P6PUR5"/>
<protein>
    <submittedName>
        <fullName evidence="1">Uncharacterized protein</fullName>
    </submittedName>
</protein>
<dbReference type="KEGG" id="strr:EKD16_00270"/>
<evidence type="ECO:0000313" key="1">
    <source>
        <dbReference type="EMBL" id="QBI51878.1"/>
    </source>
</evidence>
<dbReference type="EMBL" id="CP036455">
    <property type="protein sequence ID" value="QBI51878.1"/>
    <property type="molecule type" value="Genomic_DNA"/>
</dbReference>
<dbReference type="Proteomes" id="UP000292235">
    <property type="component" value="Chromosome"/>
</dbReference>
<sequence>MNPGNPPTMNERVDWAAMSDEEFMALVRQLMETPAGAESEEE</sequence>
<keyword evidence="2" id="KW-1185">Reference proteome</keyword>